<sequence length="448" mass="51842">MVRSKIKDKKENPDFKAKRVKVGKKAPKPDSYTNTQLKFKRIRQVENNLSNLDAALHACSNTSQSIRKDGQKQLLGILKSEKYAVGSGQQILQVIFKGLNDAEKAVYELAGDCFEAIASLDIMKQHLNYYRLNMKLQLNNNFMLNRQQLMKSITDQHLQYLTVDYTVDFIPSLQDPKSREKAISCIQYLLTNRQNIQQLSQEDFFSVQQNFNAGNSQIELVNFIHSQIMSLSYLRILYLIKQSFPTLTDYSLLTTFPQFDPEPVLQFKLNVYALLLTECVQFERINHFNFESDFNLQKIISKIDGVEVTKPVVEQVNAHAFIQAEFEQLSDHKDVLEELKLLLEHQILKSHFIGNLQNKIDLVLKTDVFPAQIYLNELCKSVLRNDQNQQILSHKVFQKINEHEWDGEINADKFNQVEVNGKVVSCRRLLHKRFQDDGVIVALGARLE</sequence>
<comment type="caution">
    <text evidence="2">The sequence shown here is derived from an EMBL/GenBank/DDBJ whole genome shotgun (WGS) entry which is preliminary data.</text>
</comment>
<evidence type="ECO:0000256" key="1">
    <source>
        <dbReference type="SAM" id="MobiDB-lite"/>
    </source>
</evidence>
<evidence type="ECO:0000313" key="2">
    <source>
        <dbReference type="EMBL" id="CAI9938723.1"/>
    </source>
</evidence>
<name>A0AA86PHL6_9EUKA</name>
<keyword evidence="4" id="KW-1185">Reference proteome</keyword>
<protein>
    <submittedName>
        <fullName evidence="2">Uncharacterized protein</fullName>
    </submittedName>
</protein>
<dbReference type="AlphaFoldDB" id="A0AA86PHL6"/>
<evidence type="ECO:0000313" key="3">
    <source>
        <dbReference type="EMBL" id="CAL6014365.1"/>
    </source>
</evidence>
<feature type="compositionally biased region" description="Basic and acidic residues" evidence="1">
    <location>
        <begin position="8"/>
        <end position="17"/>
    </location>
</feature>
<organism evidence="2">
    <name type="scientific">Hexamita inflata</name>
    <dbReference type="NCBI Taxonomy" id="28002"/>
    <lineage>
        <taxon>Eukaryota</taxon>
        <taxon>Metamonada</taxon>
        <taxon>Diplomonadida</taxon>
        <taxon>Hexamitidae</taxon>
        <taxon>Hexamitinae</taxon>
        <taxon>Hexamita</taxon>
    </lineage>
</organism>
<dbReference type="Proteomes" id="UP001642409">
    <property type="component" value="Unassembled WGS sequence"/>
</dbReference>
<evidence type="ECO:0000313" key="4">
    <source>
        <dbReference type="Proteomes" id="UP001642409"/>
    </source>
</evidence>
<dbReference type="EMBL" id="CAXDID020000070">
    <property type="protein sequence ID" value="CAL6014365.1"/>
    <property type="molecule type" value="Genomic_DNA"/>
</dbReference>
<accession>A0AA86PHL6</accession>
<reference evidence="3 4" key="2">
    <citation type="submission" date="2024-07" db="EMBL/GenBank/DDBJ databases">
        <authorList>
            <person name="Akdeniz Z."/>
        </authorList>
    </citation>
    <scope>NUCLEOTIDE SEQUENCE [LARGE SCALE GENOMIC DNA]</scope>
</reference>
<feature type="region of interest" description="Disordered" evidence="1">
    <location>
        <begin position="1"/>
        <end position="31"/>
    </location>
</feature>
<proteinExistence type="predicted"/>
<gene>
    <name evidence="3" type="ORF">HINF_LOCUS24238</name>
    <name evidence="2" type="ORF">HINF_LOCUS26368</name>
</gene>
<dbReference type="EMBL" id="CATOUU010000656">
    <property type="protein sequence ID" value="CAI9938723.1"/>
    <property type="molecule type" value="Genomic_DNA"/>
</dbReference>
<reference evidence="2" key="1">
    <citation type="submission" date="2023-06" db="EMBL/GenBank/DDBJ databases">
        <authorList>
            <person name="Kurt Z."/>
        </authorList>
    </citation>
    <scope>NUCLEOTIDE SEQUENCE</scope>
</reference>